<sequence>MTMLSMPHTADTPQPSPAMSVVAGVDTHKDIHVAAVVNLLGALLGTVSFPATEAGYGALLAWARTFGPVARIGVEGTGSYGAGLSRHLVGEGIEVVDVGQLDWHSSTRWDRLARRLQPSGEDQTGRVGPA</sequence>
<dbReference type="Pfam" id="PF01548">
    <property type="entry name" value="DEDD_Tnp_IS110"/>
    <property type="match status" value="1"/>
</dbReference>
<proteinExistence type="predicted"/>
<dbReference type="PANTHER" id="PTHR33055">
    <property type="entry name" value="TRANSPOSASE FOR INSERTION SEQUENCE ELEMENT IS1111A"/>
    <property type="match status" value="1"/>
</dbReference>
<evidence type="ECO:0000313" key="2">
    <source>
        <dbReference type="EMBL" id="GGN86107.1"/>
    </source>
</evidence>
<feature type="domain" description="Transposase IS110-like N-terminal" evidence="1">
    <location>
        <begin position="23"/>
        <end position="100"/>
    </location>
</feature>
<evidence type="ECO:0000313" key="3">
    <source>
        <dbReference type="Proteomes" id="UP000600365"/>
    </source>
</evidence>
<dbReference type="PANTHER" id="PTHR33055:SF16">
    <property type="entry name" value="TRANSPOSASE FOR INSERTION SEQUENCE ELEMENT IS1547"/>
    <property type="match status" value="1"/>
</dbReference>
<organism evidence="2 3">
    <name type="scientific">Streptomyces albiflavescens</name>
    <dbReference type="NCBI Taxonomy" id="1623582"/>
    <lineage>
        <taxon>Bacteria</taxon>
        <taxon>Bacillati</taxon>
        <taxon>Actinomycetota</taxon>
        <taxon>Actinomycetes</taxon>
        <taxon>Kitasatosporales</taxon>
        <taxon>Streptomycetaceae</taxon>
        <taxon>Streptomyces</taxon>
    </lineage>
</organism>
<dbReference type="GO" id="GO:0004803">
    <property type="term" value="F:transposase activity"/>
    <property type="evidence" value="ECO:0007669"/>
    <property type="project" value="InterPro"/>
</dbReference>
<dbReference type="GO" id="GO:0003677">
    <property type="term" value="F:DNA binding"/>
    <property type="evidence" value="ECO:0007669"/>
    <property type="project" value="InterPro"/>
</dbReference>
<evidence type="ECO:0000259" key="1">
    <source>
        <dbReference type="Pfam" id="PF01548"/>
    </source>
</evidence>
<protein>
    <recommendedName>
        <fullName evidence="1">Transposase IS110-like N-terminal domain-containing protein</fullName>
    </recommendedName>
</protein>
<comment type="caution">
    <text evidence="2">The sequence shown here is derived from an EMBL/GenBank/DDBJ whole genome shotgun (WGS) entry which is preliminary data.</text>
</comment>
<gene>
    <name evidence="2" type="ORF">GCM10011579_077600</name>
</gene>
<dbReference type="Proteomes" id="UP000600365">
    <property type="component" value="Unassembled WGS sequence"/>
</dbReference>
<dbReference type="AlphaFoldDB" id="A0A917YBF4"/>
<dbReference type="InterPro" id="IPR002525">
    <property type="entry name" value="Transp_IS110-like_N"/>
</dbReference>
<dbReference type="EMBL" id="BMMM01000018">
    <property type="protein sequence ID" value="GGN86107.1"/>
    <property type="molecule type" value="Genomic_DNA"/>
</dbReference>
<accession>A0A917YBF4</accession>
<keyword evidence="3" id="KW-1185">Reference proteome</keyword>
<reference evidence="2 3" key="1">
    <citation type="journal article" date="2014" name="Int. J. Syst. Evol. Microbiol.">
        <title>Complete genome sequence of Corynebacterium casei LMG S-19264T (=DSM 44701T), isolated from a smear-ripened cheese.</title>
        <authorList>
            <consortium name="US DOE Joint Genome Institute (JGI-PGF)"/>
            <person name="Walter F."/>
            <person name="Albersmeier A."/>
            <person name="Kalinowski J."/>
            <person name="Ruckert C."/>
        </authorList>
    </citation>
    <scope>NUCLEOTIDE SEQUENCE [LARGE SCALE GENOMIC DNA]</scope>
    <source>
        <strain evidence="2 3">CGMCC 4.7111</strain>
    </source>
</reference>
<dbReference type="GO" id="GO:0006313">
    <property type="term" value="P:DNA transposition"/>
    <property type="evidence" value="ECO:0007669"/>
    <property type="project" value="InterPro"/>
</dbReference>
<dbReference type="InterPro" id="IPR047650">
    <property type="entry name" value="Transpos_IS110"/>
</dbReference>
<name>A0A917YBF4_9ACTN</name>